<dbReference type="AlphaFoldDB" id="A0A9Q3XC06"/>
<evidence type="ECO:0000313" key="4">
    <source>
        <dbReference type="Proteomes" id="UP000824927"/>
    </source>
</evidence>
<keyword evidence="1" id="KW-0812">Transmembrane</keyword>
<protein>
    <submittedName>
        <fullName evidence="3">Glycerophosphoryl diester phosphodiesterase membrane domain-containing protein</fullName>
    </submittedName>
</protein>
<feature type="transmembrane region" description="Helical" evidence="1">
    <location>
        <begin position="21"/>
        <end position="44"/>
    </location>
</feature>
<accession>A0A9Q3XC06</accession>
<keyword evidence="1" id="KW-0472">Membrane</keyword>
<feature type="transmembrane region" description="Helical" evidence="1">
    <location>
        <begin position="146"/>
        <end position="176"/>
    </location>
</feature>
<name>A0A9Q3XC06_9SPHN</name>
<dbReference type="InterPro" id="IPR018476">
    <property type="entry name" value="GlyceroP-diester-Pdiesterase_M"/>
</dbReference>
<sequence>MKFVMEKAWDETVSLLKGNMGLLATVAGLLVFLPAVAIGLLFPIEVTGQEPADDATIEQILEMMAAQFSDMAWIILVTTLLSGFASLAMMALLRRRAAPTVGQAISEAAGMLPTYLATIILQMFIIFGIGYLLVGLPYQMGAPGWMVLGILILFPVWMYLFVKFSVSVAAIVIDGVRNPVEALRRSWSLTKGNSFRIFFFFLLIGLAAAIILAILSFAVGAVLSLLPATIETIGTVLYDGAINLVAAVFGAALTVAIHTQLRRLREPPEETASADTTPIE</sequence>
<feature type="transmembrane region" description="Helical" evidence="1">
    <location>
        <begin position="197"/>
        <end position="230"/>
    </location>
</feature>
<feature type="transmembrane region" description="Helical" evidence="1">
    <location>
        <begin position="114"/>
        <end position="134"/>
    </location>
</feature>
<comment type="caution">
    <text evidence="3">The sequence shown here is derived from an EMBL/GenBank/DDBJ whole genome shotgun (WGS) entry which is preliminary data.</text>
</comment>
<feature type="transmembrane region" description="Helical" evidence="1">
    <location>
        <begin position="71"/>
        <end position="93"/>
    </location>
</feature>
<gene>
    <name evidence="3" type="ORF">KUV31_01280</name>
</gene>
<reference evidence="3" key="1">
    <citation type="submission" date="2021-06" db="EMBL/GenBank/DDBJ databases">
        <title>50 bacteria genomes isolated from Dapeng, Shenzhen, China.</title>
        <authorList>
            <person name="Zheng W."/>
            <person name="Yu S."/>
            <person name="Huang Y."/>
        </authorList>
    </citation>
    <scope>NUCLEOTIDE SEQUENCE</scope>
    <source>
        <strain evidence="3">DP4N28-2</strain>
    </source>
</reference>
<dbReference type="Proteomes" id="UP000824927">
    <property type="component" value="Unassembled WGS sequence"/>
</dbReference>
<evidence type="ECO:0000313" key="3">
    <source>
        <dbReference type="EMBL" id="MBY6216969.1"/>
    </source>
</evidence>
<dbReference type="RefSeq" id="WP_222404213.1">
    <property type="nucleotide sequence ID" value="NZ_JAHVKP010000001.1"/>
</dbReference>
<dbReference type="EMBL" id="JAHVKP010000001">
    <property type="protein sequence ID" value="MBY6216969.1"/>
    <property type="molecule type" value="Genomic_DNA"/>
</dbReference>
<evidence type="ECO:0000256" key="1">
    <source>
        <dbReference type="SAM" id="Phobius"/>
    </source>
</evidence>
<evidence type="ECO:0000259" key="2">
    <source>
        <dbReference type="Pfam" id="PF10110"/>
    </source>
</evidence>
<organism evidence="3 4">
    <name type="scientific">Qipengyuania aquimaris</name>
    <dbReference type="NCBI Taxonomy" id="255984"/>
    <lineage>
        <taxon>Bacteria</taxon>
        <taxon>Pseudomonadati</taxon>
        <taxon>Pseudomonadota</taxon>
        <taxon>Alphaproteobacteria</taxon>
        <taxon>Sphingomonadales</taxon>
        <taxon>Erythrobacteraceae</taxon>
        <taxon>Qipengyuania</taxon>
    </lineage>
</organism>
<keyword evidence="1" id="KW-1133">Transmembrane helix</keyword>
<feature type="transmembrane region" description="Helical" evidence="1">
    <location>
        <begin position="236"/>
        <end position="257"/>
    </location>
</feature>
<dbReference type="Pfam" id="PF10110">
    <property type="entry name" value="GPDPase_memb"/>
    <property type="match status" value="1"/>
</dbReference>
<proteinExistence type="predicted"/>
<feature type="domain" description="Glycerophosphoryl diester phosphodiesterase membrane" evidence="2">
    <location>
        <begin position="140"/>
        <end position="248"/>
    </location>
</feature>